<evidence type="ECO:0000313" key="3">
    <source>
        <dbReference type="EMBL" id="KKL14639.1"/>
    </source>
</evidence>
<proteinExistence type="predicted"/>
<comment type="caution">
    <text evidence="3">The sequence shown here is derived from an EMBL/GenBank/DDBJ whole genome shotgun (WGS) entry which is preliminary data.</text>
</comment>
<name>A0A0F9AYB9_9ZZZZ</name>
<dbReference type="Pfam" id="PF13439">
    <property type="entry name" value="Glyco_transf_4"/>
    <property type="match status" value="1"/>
</dbReference>
<dbReference type="InterPro" id="IPR050194">
    <property type="entry name" value="Glycosyltransferase_grp1"/>
</dbReference>
<dbReference type="AlphaFoldDB" id="A0A0F9AYB9"/>
<protein>
    <recommendedName>
        <fullName evidence="4">Glycosyltransferase subfamily 4-like N-terminal domain-containing protein</fullName>
    </recommendedName>
</protein>
<gene>
    <name evidence="3" type="ORF">LCGC14_2513650</name>
</gene>
<dbReference type="PANTHER" id="PTHR45947:SF3">
    <property type="entry name" value="SULFOQUINOVOSYL TRANSFERASE SQD2"/>
    <property type="match status" value="1"/>
</dbReference>
<dbReference type="Pfam" id="PF00534">
    <property type="entry name" value="Glycos_transf_1"/>
    <property type="match status" value="1"/>
</dbReference>
<dbReference type="Gene3D" id="3.40.50.2000">
    <property type="entry name" value="Glycogen Phosphorylase B"/>
    <property type="match status" value="2"/>
</dbReference>
<feature type="domain" description="Glycosyl transferase family 1" evidence="1">
    <location>
        <begin position="210"/>
        <end position="369"/>
    </location>
</feature>
<dbReference type="CDD" id="cd03801">
    <property type="entry name" value="GT4_PimA-like"/>
    <property type="match status" value="1"/>
</dbReference>
<evidence type="ECO:0008006" key="4">
    <source>
        <dbReference type="Google" id="ProtNLM"/>
    </source>
</evidence>
<dbReference type="EMBL" id="LAZR01040374">
    <property type="protein sequence ID" value="KKL14639.1"/>
    <property type="molecule type" value="Genomic_DNA"/>
</dbReference>
<evidence type="ECO:0000259" key="2">
    <source>
        <dbReference type="Pfam" id="PF13439"/>
    </source>
</evidence>
<feature type="domain" description="Glycosyltransferase subfamily 4-like N-terminal" evidence="2">
    <location>
        <begin position="19"/>
        <end position="186"/>
    </location>
</feature>
<dbReference type="PANTHER" id="PTHR45947">
    <property type="entry name" value="SULFOQUINOVOSYL TRANSFERASE SQD2"/>
    <property type="match status" value="1"/>
</dbReference>
<accession>A0A0F9AYB9</accession>
<reference evidence="3" key="1">
    <citation type="journal article" date="2015" name="Nature">
        <title>Complex archaea that bridge the gap between prokaryotes and eukaryotes.</title>
        <authorList>
            <person name="Spang A."/>
            <person name="Saw J.H."/>
            <person name="Jorgensen S.L."/>
            <person name="Zaremba-Niedzwiedzka K."/>
            <person name="Martijn J."/>
            <person name="Lind A.E."/>
            <person name="van Eijk R."/>
            <person name="Schleper C."/>
            <person name="Guy L."/>
            <person name="Ettema T.J."/>
        </authorList>
    </citation>
    <scope>NUCLEOTIDE SEQUENCE</scope>
</reference>
<dbReference type="GO" id="GO:0016757">
    <property type="term" value="F:glycosyltransferase activity"/>
    <property type="evidence" value="ECO:0007669"/>
    <property type="project" value="InterPro"/>
</dbReference>
<organism evidence="3">
    <name type="scientific">marine sediment metagenome</name>
    <dbReference type="NCBI Taxonomy" id="412755"/>
    <lineage>
        <taxon>unclassified sequences</taxon>
        <taxon>metagenomes</taxon>
        <taxon>ecological metagenomes</taxon>
    </lineage>
</organism>
<dbReference type="SUPFAM" id="SSF53756">
    <property type="entry name" value="UDP-Glycosyltransferase/glycogen phosphorylase"/>
    <property type="match status" value="1"/>
</dbReference>
<evidence type="ECO:0000259" key="1">
    <source>
        <dbReference type="Pfam" id="PF00534"/>
    </source>
</evidence>
<sequence length="395" mass="46408">MKKTLNITVVIPYYFPFSGGQEMHTYFLVKYLKKFNVKIRIITTKTDNELKSYEKYNNVEIFRLKPLFDIYSNPFPMGLFNLLMRLDTDIFHIQGFWSFFANITTLVSKIRNIPIVFSFHGFQSTLFEKNILTRLIVYTYLFTIGKLMIRNLDIITCNHIQDKKILEKMGINERKIKILPSGLDTEIYDKISKKITPKLENYFISKYNISKPILLYVGRLIERKGCQFLLKALPSVIKKYPKLKCIIIGDGPQEKTFKELAIKLGLKNNTIFTGYLKPVSKELIFFYKIGDIQILPSSAESMPVSVMEGLYFGKNILITDLHFAKWISYNGKKLYIPLNPENIYDMSQKIINLLENKELREKLSKEGKEFIRENLSWNELAKLTYKLYLKRLNYS</sequence>
<dbReference type="InterPro" id="IPR001296">
    <property type="entry name" value="Glyco_trans_1"/>
</dbReference>
<dbReference type="InterPro" id="IPR028098">
    <property type="entry name" value="Glyco_trans_4-like_N"/>
</dbReference>